<keyword evidence="2" id="KW-0813">Transport</keyword>
<keyword evidence="10" id="KW-1185">Reference proteome</keyword>
<protein>
    <recommendedName>
        <fullName evidence="8">Tripartite ATP-independent periplasmic transporters DctQ component domain-containing protein</fullName>
    </recommendedName>
</protein>
<keyword evidence="6 7" id="KW-0472">Membrane</keyword>
<dbReference type="GeneID" id="90984684"/>
<dbReference type="EMBL" id="JMKI01000054">
    <property type="protein sequence ID" value="KEJ91256.1"/>
    <property type="molecule type" value="Genomic_DNA"/>
</dbReference>
<dbReference type="AlphaFoldDB" id="A0A073IP39"/>
<evidence type="ECO:0000259" key="8">
    <source>
        <dbReference type="Pfam" id="PF04290"/>
    </source>
</evidence>
<feature type="transmembrane region" description="Helical" evidence="7">
    <location>
        <begin position="94"/>
        <end position="114"/>
    </location>
</feature>
<evidence type="ECO:0000256" key="5">
    <source>
        <dbReference type="ARBA" id="ARBA00022989"/>
    </source>
</evidence>
<comment type="caution">
    <text evidence="9">The sequence shown here is derived from an EMBL/GenBank/DDBJ whole genome shotgun (WGS) entry which is preliminary data.</text>
</comment>
<evidence type="ECO:0000313" key="10">
    <source>
        <dbReference type="Proteomes" id="UP000027665"/>
    </source>
</evidence>
<dbReference type="Proteomes" id="UP000027665">
    <property type="component" value="Unassembled WGS sequence"/>
</dbReference>
<feature type="transmembrane region" description="Helical" evidence="7">
    <location>
        <begin position="55"/>
        <end position="74"/>
    </location>
</feature>
<accession>A0A073IP39</accession>
<sequence length="166" mass="18571">MTKTSFGYKFIGALDIIQKGVLIISTATVLALLGTSIICRYVLHVNMYGLEELVQMAGYYLYFMGAGFSVRLGYEIKADMVDLFPVRQKVKDYIHAAANVISVILAFLFVYWGFLMIGWGVKVNPVTPGLRLPIMISYIGVEAGFVFGFIYTLINAYKFCKLLKCS</sequence>
<reference evidence="9 10" key="1">
    <citation type="submission" date="2014-04" db="EMBL/GenBank/DDBJ databases">
        <title>Draft Genome Sequence of Synergistes jonesii.</title>
        <authorList>
            <person name="Coil D.A."/>
            <person name="Eisen J.A."/>
            <person name="Holland-Moritz H.E."/>
        </authorList>
    </citation>
    <scope>NUCLEOTIDE SEQUENCE [LARGE SCALE GENOMIC DNA]</scope>
    <source>
        <strain evidence="9 10">78-1</strain>
    </source>
</reference>
<dbReference type="InterPro" id="IPR055348">
    <property type="entry name" value="DctQ"/>
</dbReference>
<proteinExistence type="predicted"/>
<dbReference type="STRING" id="2754.EH55_11945"/>
<dbReference type="eggNOG" id="COG3090">
    <property type="taxonomic scope" value="Bacteria"/>
</dbReference>
<evidence type="ECO:0000313" key="9">
    <source>
        <dbReference type="EMBL" id="KEJ91256.1"/>
    </source>
</evidence>
<keyword evidence="4 7" id="KW-0812">Transmembrane</keyword>
<feature type="transmembrane region" description="Helical" evidence="7">
    <location>
        <begin position="21"/>
        <end position="43"/>
    </location>
</feature>
<name>A0A073IP39_9BACT</name>
<dbReference type="GO" id="GO:0005886">
    <property type="term" value="C:plasma membrane"/>
    <property type="evidence" value="ECO:0007669"/>
    <property type="project" value="UniProtKB-SubCell"/>
</dbReference>
<keyword evidence="5 7" id="KW-1133">Transmembrane helix</keyword>
<evidence type="ECO:0000256" key="1">
    <source>
        <dbReference type="ARBA" id="ARBA00004651"/>
    </source>
</evidence>
<evidence type="ECO:0000256" key="6">
    <source>
        <dbReference type="ARBA" id="ARBA00023136"/>
    </source>
</evidence>
<evidence type="ECO:0000256" key="7">
    <source>
        <dbReference type="SAM" id="Phobius"/>
    </source>
</evidence>
<feature type="transmembrane region" description="Helical" evidence="7">
    <location>
        <begin position="134"/>
        <end position="154"/>
    </location>
</feature>
<dbReference type="OrthoDB" id="6104548at2"/>
<comment type="subcellular location">
    <subcellularLocation>
        <location evidence="1">Cell membrane</location>
        <topology evidence="1">Multi-pass membrane protein</topology>
    </subcellularLocation>
</comment>
<feature type="domain" description="Tripartite ATP-independent periplasmic transporters DctQ component" evidence="8">
    <location>
        <begin position="31"/>
        <end position="157"/>
    </location>
</feature>
<dbReference type="RefSeq" id="WP_037978561.1">
    <property type="nucleotide sequence ID" value="NZ_JMKI01000054.1"/>
</dbReference>
<evidence type="ECO:0000256" key="4">
    <source>
        <dbReference type="ARBA" id="ARBA00022692"/>
    </source>
</evidence>
<gene>
    <name evidence="9" type="ORF">EH55_11945</name>
</gene>
<organism evidence="9 10">
    <name type="scientific">Synergistes jonesii</name>
    <dbReference type="NCBI Taxonomy" id="2754"/>
    <lineage>
        <taxon>Bacteria</taxon>
        <taxon>Thermotogati</taxon>
        <taxon>Synergistota</taxon>
        <taxon>Synergistia</taxon>
        <taxon>Synergistales</taxon>
        <taxon>Synergistaceae</taxon>
        <taxon>Synergistes</taxon>
    </lineage>
</organism>
<evidence type="ECO:0000256" key="3">
    <source>
        <dbReference type="ARBA" id="ARBA00022475"/>
    </source>
</evidence>
<dbReference type="Pfam" id="PF04290">
    <property type="entry name" value="DctQ"/>
    <property type="match status" value="1"/>
</dbReference>
<keyword evidence="3" id="KW-1003">Cell membrane</keyword>
<evidence type="ECO:0000256" key="2">
    <source>
        <dbReference type="ARBA" id="ARBA00022448"/>
    </source>
</evidence>